<evidence type="ECO:0000313" key="1">
    <source>
        <dbReference type="EMBL" id="VAW84364.1"/>
    </source>
</evidence>
<name>A0A3B0ZSG0_9ZZZZ</name>
<organism evidence="1">
    <name type="scientific">hydrothermal vent metagenome</name>
    <dbReference type="NCBI Taxonomy" id="652676"/>
    <lineage>
        <taxon>unclassified sequences</taxon>
        <taxon>metagenomes</taxon>
        <taxon>ecological metagenomes</taxon>
    </lineage>
</organism>
<protein>
    <submittedName>
        <fullName evidence="1">Uncharacterized protein</fullName>
    </submittedName>
</protein>
<dbReference type="EMBL" id="UOFO01000042">
    <property type="protein sequence ID" value="VAW84364.1"/>
    <property type="molecule type" value="Genomic_DNA"/>
</dbReference>
<gene>
    <name evidence="1" type="ORF">MNBD_GAMMA16-1928</name>
</gene>
<reference evidence="1" key="1">
    <citation type="submission" date="2018-06" db="EMBL/GenBank/DDBJ databases">
        <authorList>
            <person name="Zhirakovskaya E."/>
        </authorList>
    </citation>
    <scope>NUCLEOTIDE SEQUENCE</scope>
</reference>
<accession>A0A3B0ZSG0</accession>
<dbReference type="AlphaFoldDB" id="A0A3B0ZSG0"/>
<proteinExistence type="predicted"/>
<sequence>MKVYKLSYEQFRINDSVFYRIDNRFYRRVTMGPSGFSITLLVQVRSIPV</sequence>